<evidence type="ECO:0000313" key="2">
    <source>
        <dbReference type="EMBL" id="EGP82322.1"/>
    </source>
</evidence>
<feature type="compositionally biased region" description="Basic residues" evidence="1">
    <location>
        <begin position="1"/>
        <end position="22"/>
    </location>
</feature>
<proteinExistence type="predicted"/>
<reference evidence="2 3" key="1">
    <citation type="journal article" date="2011" name="PLoS Genet.">
        <title>Finished genome of the fungal wheat pathogen Mycosphaerella graminicola reveals dispensome structure, chromosome plasticity, and stealth pathogenesis.</title>
        <authorList>
            <person name="Goodwin S.B."/>
            <person name="Ben M'barek S."/>
            <person name="Dhillon B."/>
            <person name="Wittenberg A.H.J."/>
            <person name="Crane C.F."/>
            <person name="Hane J.K."/>
            <person name="Foster A.J."/>
            <person name="Van der Lee T.A.J."/>
            <person name="Grimwood J."/>
            <person name="Aerts A."/>
            <person name="Antoniw J."/>
            <person name="Bailey A."/>
            <person name="Bluhm B."/>
            <person name="Bowler J."/>
            <person name="Bristow J."/>
            <person name="van der Burgt A."/>
            <person name="Canto-Canche B."/>
            <person name="Churchill A.C.L."/>
            <person name="Conde-Ferraez L."/>
            <person name="Cools H.J."/>
            <person name="Coutinho P.M."/>
            <person name="Csukai M."/>
            <person name="Dehal P."/>
            <person name="De Wit P."/>
            <person name="Donzelli B."/>
            <person name="van de Geest H.C."/>
            <person name="van Ham R.C.H.J."/>
            <person name="Hammond-Kosack K.E."/>
            <person name="Henrissat B."/>
            <person name="Kilian A."/>
            <person name="Kobayashi A.K."/>
            <person name="Koopmann E."/>
            <person name="Kourmpetis Y."/>
            <person name="Kuzniar A."/>
            <person name="Lindquist E."/>
            <person name="Lombard V."/>
            <person name="Maliepaard C."/>
            <person name="Martins N."/>
            <person name="Mehrabi R."/>
            <person name="Nap J.P.H."/>
            <person name="Ponomarenko A."/>
            <person name="Rudd J.J."/>
            <person name="Salamov A."/>
            <person name="Schmutz J."/>
            <person name="Schouten H.J."/>
            <person name="Shapiro H."/>
            <person name="Stergiopoulos I."/>
            <person name="Torriani S.F.F."/>
            <person name="Tu H."/>
            <person name="de Vries R.P."/>
            <person name="Waalwijk C."/>
            <person name="Ware S.B."/>
            <person name="Wiebenga A."/>
            <person name="Zwiers L.-H."/>
            <person name="Oliver R.P."/>
            <person name="Grigoriev I.V."/>
            <person name="Kema G.H.J."/>
        </authorList>
    </citation>
    <scope>NUCLEOTIDE SEQUENCE [LARGE SCALE GENOMIC DNA]</scope>
    <source>
        <strain evidence="3">CBS 115943 / IPO323</strain>
    </source>
</reference>
<keyword evidence="3" id="KW-1185">Reference proteome</keyword>
<gene>
    <name evidence="2" type="ORF">MYCGRDRAFT_106622</name>
</gene>
<dbReference type="VEuPathDB" id="FungiDB:ZTRI_15.83"/>
<dbReference type="EMBL" id="CM001210">
    <property type="protein sequence ID" value="EGP82322.1"/>
    <property type="molecule type" value="Genomic_DNA"/>
</dbReference>
<dbReference type="Proteomes" id="UP000008062">
    <property type="component" value="Chromosome 15"/>
</dbReference>
<dbReference type="InParanoid" id="F9XR05"/>
<dbReference type="KEGG" id="ztr:MYCGRDRAFT_106622"/>
<dbReference type="GeneID" id="13400324"/>
<name>F9XR05_ZYMTI</name>
<dbReference type="AlphaFoldDB" id="F9XR05"/>
<dbReference type="RefSeq" id="XP_003847346.1">
    <property type="nucleotide sequence ID" value="XM_003847298.1"/>
</dbReference>
<organism evidence="2 3">
    <name type="scientific">Zymoseptoria tritici (strain CBS 115943 / IPO323)</name>
    <name type="common">Speckled leaf blotch fungus</name>
    <name type="synonym">Septoria tritici</name>
    <dbReference type="NCBI Taxonomy" id="336722"/>
    <lineage>
        <taxon>Eukaryota</taxon>
        <taxon>Fungi</taxon>
        <taxon>Dikarya</taxon>
        <taxon>Ascomycota</taxon>
        <taxon>Pezizomycotina</taxon>
        <taxon>Dothideomycetes</taxon>
        <taxon>Dothideomycetidae</taxon>
        <taxon>Mycosphaerellales</taxon>
        <taxon>Mycosphaerellaceae</taxon>
        <taxon>Zymoseptoria</taxon>
    </lineage>
</organism>
<protein>
    <submittedName>
        <fullName evidence="2">Uncharacterized protein</fullName>
    </submittedName>
</protein>
<dbReference type="HOGENOM" id="CLU_2160407_0_0_1"/>
<sequence>MPNVLARHKTKAGTHTHTHTHTHGSPIEPVTTTCRSHPPTNAKRHNGPVMRFAIPSDHSRSGNEEGVDFTAELLDKADKADIEPMFGEEVQRLVEASPAKSGKLRADKVIP</sequence>
<feature type="region of interest" description="Disordered" evidence="1">
    <location>
        <begin position="1"/>
        <end position="48"/>
    </location>
</feature>
<evidence type="ECO:0000313" key="3">
    <source>
        <dbReference type="Proteomes" id="UP000008062"/>
    </source>
</evidence>
<evidence type="ECO:0000256" key="1">
    <source>
        <dbReference type="SAM" id="MobiDB-lite"/>
    </source>
</evidence>
<feature type="compositionally biased region" description="Polar residues" evidence="1">
    <location>
        <begin position="30"/>
        <end position="39"/>
    </location>
</feature>
<accession>F9XR05</accession>